<proteinExistence type="predicted"/>
<feature type="domain" description="Hemerythrin-like" evidence="1">
    <location>
        <begin position="15"/>
        <end position="144"/>
    </location>
</feature>
<accession>A0ABP9W1B4</accession>
<sequence length="157" mass="18588">MKPESKHSVSVLFGHWKQEHSSLQQELDAFRDWTSHVAEQQTPEFIESANRLREIRDRLVDHFVREDQIGRELRSHYPKGSIEVEASYRQACQDHEELLSELDDLADRLDQVEPPFESWPDAVHEVTLFIDRFEEHEECEAEHILWLAPREDTTASR</sequence>
<dbReference type="EMBL" id="BAABRO010000030">
    <property type="protein sequence ID" value="GAA5510881.1"/>
    <property type="molecule type" value="Genomic_DNA"/>
</dbReference>
<gene>
    <name evidence="2" type="ORF">Rcae01_06392</name>
</gene>
<evidence type="ECO:0000313" key="3">
    <source>
        <dbReference type="Proteomes" id="UP001416858"/>
    </source>
</evidence>
<evidence type="ECO:0000313" key="2">
    <source>
        <dbReference type="EMBL" id="GAA5510881.1"/>
    </source>
</evidence>
<organism evidence="2 3">
    <name type="scientific">Novipirellula caenicola</name>
    <dbReference type="NCBI Taxonomy" id="1536901"/>
    <lineage>
        <taxon>Bacteria</taxon>
        <taxon>Pseudomonadati</taxon>
        <taxon>Planctomycetota</taxon>
        <taxon>Planctomycetia</taxon>
        <taxon>Pirellulales</taxon>
        <taxon>Pirellulaceae</taxon>
        <taxon>Novipirellula</taxon>
    </lineage>
</organism>
<dbReference type="InterPro" id="IPR012312">
    <property type="entry name" value="Hemerythrin-like"/>
</dbReference>
<reference evidence="2 3" key="1">
    <citation type="submission" date="2024-02" db="EMBL/GenBank/DDBJ databases">
        <title>Rhodopirellula caenicola NBRC 110016.</title>
        <authorList>
            <person name="Ichikawa N."/>
            <person name="Katano-Makiyama Y."/>
            <person name="Hidaka K."/>
        </authorList>
    </citation>
    <scope>NUCLEOTIDE SEQUENCE [LARGE SCALE GENOMIC DNA]</scope>
    <source>
        <strain evidence="2 3">NBRC 110016</strain>
    </source>
</reference>
<dbReference type="Gene3D" id="1.20.120.520">
    <property type="entry name" value="nmb1532 protein domain like"/>
    <property type="match status" value="1"/>
</dbReference>
<comment type="caution">
    <text evidence="2">The sequence shown here is derived from an EMBL/GenBank/DDBJ whole genome shotgun (WGS) entry which is preliminary data.</text>
</comment>
<dbReference type="Pfam" id="PF01814">
    <property type="entry name" value="Hemerythrin"/>
    <property type="match status" value="1"/>
</dbReference>
<keyword evidence="3" id="KW-1185">Reference proteome</keyword>
<dbReference type="RefSeq" id="WP_345689166.1">
    <property type="nucleotide sequence ID" value="NZ_BAABRO010000030.1"/>
</dbReference>
<protein>
    <recommendedName>
        <fullName evidence="1">Hemerythrin-like domain-containing protein</fullName>
    </recommendedName>
</protein>
<dbReference type="Proteomes" id="UP001416858">
    <property type="component" value="Unassembled WGS sequence"/>
</dbReference>
<name>A0ABP9W1B4_9BACT</name>
<evidence type="ECO:0000259" key="1">
    <source>
        <dbReference type="Pfam" id="PF01814"/>
    </source>
</evidence>